<dbReference type="GO" id="GO:0000932">
    <property type="term" value="C:P-body"/>
    <property type="evidence" value="ECO:0007669"/>
    <property type="project" value="TreeGrafter"/>
</dbReference>
<reference evidence="5" key="1">
    <citation type="journal article" date="2018" name="DNA Res.">
        <title>Multiple hybrid de novo genome assembly of finger millet, an orphan allotetraploid crop.</title>
        <authorList>
            <person name="Hatakeyama M."/>
            <person name="Aluri S."/>
            <person name="Balachadran M.T."/>
            <person name="Sivarajan S.R."/>
            <person name="Patrignani A."/>
            <person name="Gruter S."/>
            <person name="Poveda L."/>
            <person name="Shimizu-Inatsugi R."/>
            <person name="Baeten J."/>
            <person name="Francoijs K.J."/>
            <person name="Nataraja K.N."/>
            <person name="Reddy Y.A.N."/>
            <person name="Phadnis S."/>
            <person name="Ravikumar R.L."/>
            <person name="Schlapbach R."/>
            <person name="Sreeman S.M."/>
            <person name="Shimizu K.K."/>
        </authorList>
    </citation>
    <scope>NUCLEOTIDE SEQUENCE</scope>
</reference>
<dbReference type="CDD" id="cd13182">
    <property type="entry name" value="EVH1-like_Dcp1"/>
    <property type="match status" value="1"/>
</dbReference>
<evidence type="ECO:0000313" key="6">
    <source>
        <dbReference type="Proteomes" id="UP001054889"/>
    </source>
</evidence>
<proteinExistence type="inferred from homology"/>
<dbReference type="CDD" id="cd22541">
    <property type="entry name" value="SP5_N"/>
    <property type="match status" value="1"/>
</dbReference>
<dbReference type="EMBL" id="BQKI01000022">
    <property type="protein sequence ID" value="GJN12182.1"/>
    <property type="molecule type" value="Genomic_DNA"/>
</dbReference>
<dbReference type="Pfam" id="PF06058">
    <property type="entry name" value="DCP1"/>
    <property type="match status" value="1"/>
</dbReference>
<dbReference type="InterPro" id="IPR010334">
    <property type="entry name" value="Dcp1"/>
</dbReference>
<feature type="compositionally biased region" description="Low complexity" evidence="4">
    <location>
        <begin position="321"/>
        <end position="333"/>
    </location>
</feature>
<dbReference type="AlphaFoldDB" id="A0AAV5DNS7"/>
<evidence type="ECO:0000256" key="3">
    <source>
        <dbReference type="ARBA" id="ARBA00022490"/>
    </source>
</evidence>
<dbReference type="FunFam" id="2.30.29.30:FF:000159">
    <property type="entry name" value="mRNA-decapping enzyme-like protein"/>
    <property type="match status" value="1"/>
</dbReference>
<comment type="caution">
    <text evidence="5">The sequence shown here is derived from an EMBL/GenBank/DDBJ whole genome shotgun (WGS) entry which is preliminary data.</text>
</comment>
<dbReference type="GO" id="GO:0000290">
    <property type="term" value="P:deadenylation-dependent decapping of nuclear-transcribed mRNA"/>
    <property type="evidence" value="ECO:0007669"/>
    <property type="project" value="InterPro"/>
</dbReference>
<evidence type="ECO:0000256" key="1">
    <source>
        <dbReference type="ARBA" id="ARBA00004496"/>
    </source>
</evidence>
<feature type="region of interest" description="Disordered" evidence="4">
    <location>
        <begin position="351"/>
        <end position="372"/>
    </location>
</feature>
<feature type="region of interest" description="Disordered" evidence="4">
    <location>
        <begin position="306"/>
        <end position="333"/>
    </location>
</feature>
<feature type="compositionally biased region" description="Polar residues" evidence="4">
    <location>
        <begin position="306"/>
        <end position="317"/>
    </location>
</feature>
<evidence type="ECO:0008006" key="7">
    <source>
        <dbReference type="Google" id="ProtNLM"/>
    </source>
</evidence>
<dbReference type="SUPFAM" id="SSF50729">
    <property type="entry name" value="PH domain-like"/>
    <property type="match status" value="1"/>
</dbReference>
<accession>A0AAV5DNS7</accession>
<evidence type="ECO:0000256" key="4">
    <source>
        <dbReference type="SAM" id="MobiDB-lite"/>
    </source>
</evidence>
<protein>
    <recommendedName>
        <fullName evidence="7">mRNA-decapping enzyme-like protein</fullName>
    </recommendedName>
</protein>
<comment type="similarity">
    <text evidence="2">Belongs to the DCP1 family.</text>
</comment>
<dbReference type="PANTHER" id="PTHR16290">
    <property type="entry name" value="TRANSCRIPTION FACTOR SMIF DECAPPING ENZYME DCP1"/>
    <property type="match status" value="1"/>
</dbReference>
<gene>
    <name evidence="5" type="primary">ga30439</name>
    <name evidence="5" type="ORF">PR202_ga30439</name>
</gene>
<dbReference type="Proteomes" id="UP001054889">
    <property type="component" value="Unassembled WGS sequence"/>
</dbReference>
<organism evidence="5 6">
    <name type="scientific">Eleusine coracana subsp. coracana</name>
    <dbReference type="NCBI Taxonomy" id="191504"/>
    <lineage>
        <taxon>Eukaryota</taxon>
        <taxon>Viridiplantae</taxon>
        <taxon>Streptophyta</taxon>
        <taxon>Embryophyta</taxon>
        <taxon>Tracheophyta</taxon>
        <taxon>Spermatophyta</taxon>
        <taxon>Magnoliopsida</taxon>
        <taxon>Liliopsida</taxon>
        <taxon>Poales</taxon>
        <taxon>Poaceae</taxon>
        <taxon>PACMAD clade</taxon>
        <taxon>Chloridoideae</taxon>
        <taxon>Cynodonteae</taxon>
        <taxon>Eleusininae</taxon>
        <taxon>Eleusine</taxon>
    </lineage>
</organism>
<reference evidence="5" key="2">
    <citation type="submission" date="2021-12" db="EMBL/GenBank/DDBJ databases">
        <title>Resequencing data analysis of finger millet.</title>
        <authorList>
            <person name="Hatakeyama M."/>
            <person name="Aluri S."/>
            <person name="Balachadran M.T."/>
            <person name="Sivarajan S.R."/>
            <person name="Poveda L."/>
            <person name="Shimizu-Inatsugi R."/>
            <person name="Schlapbach R."/>
            <person name="Sreeman S.M."/>
            <person name="Shimizu K.K."/>
        </authorList>
    </citation>
    <scope>NUCLEOTIDE SEQUENCE</scope>
</reference>
<dbReference type="PANTHER" id="PTHR16290:SF17">
    <property type="entry name" value="OS07G0249600 PROTEIN"/>
    <property type="match status" value="1"/>
</dbReference>
<dbReference type="Gene3D" id="2.30.29.30">
    <property type="entry name" value="Pleckstrin-homology domain (PH domain)/Phosphotyrosine-binding domain (PTB)"/>
    <property type="match status" value="1"/>
</dbReference>
<dbReference type="InterPro" id="IPR011993">
    <property type="entry name" value="PH-like_dom_sf"/>
</dbReference>
<name>A0AAV5DNS7_ELECO</name>
<evidence type="ECO:0000313" key="5">
    <source>
        <dbReference type="EMBL" id="GJN12182.1"/>
    </source>
</evidence>
<dbReference type="GO" id="GO:0008047">
    <property type="term" value="F:enzyme activator activity"/>
    <property type="evidence" value="ECO:0007669"/>
    <property type="project" value="InterPro"/>
</dbReference>
<comment type="subcellular location">
    <subcellularLocation>
        <location evidence="1">Cytoplasm</location>
    </subcellularLocation>
</comment>
<keyword evidence="3" id="KW-0963">Cytoplasm</keyword>
<keyword evidence="6" id="KW-1185">Reference proteome</keyword>
<evidence type="ECO:0000256" key="2">
    <source>
        <dbReference type="ARBA" id="ARBA00008778"/>
    </source>
</evidence>
<feature type="compositionally biased region" description="Pro residues" evidence="4">
    <location>
        <begin position="351"/>
        <end position="365"/>
    </location>
</feature>
<dbReference type="GO" id="GO:0003729">
    <property type="term" value="F:mRNA binding"/>
    <property type="evidence" value="ECO:0007669"/>
    <property type="project" value="TreeGrafter"/>
</dbReference>
<sequence length="408" mass="44467">MAHGGGRAKVTPNLAIDGEGTRTLNLTVLQRLDPAIEDILITAAHVTLYDFDTNVNQWSRKDVEGSLFVVKRNAQPRFQFIVMNRRNTVMFFFSYFIGFLLLSDNLVEDLLGDFEYQLQVPYIMYRNAAQEVIGIWFYNTQECEEVANLFSRYAVMMSLWSILNAFSKVPTKPKIASMKSEFEELEPAPALVEGPLEPPTSNIIPTAGHIQEDPLSAFFNAASNAGGTSSVAVTGQPDQLFGAAPLSTHAPTISITTSHSPALHHLLPSQASSVSGMPTEAHAVAGPILRSTSLVNPSHFSPLMSSQTTMVRSNSAVPTAPLQQSHSLQQPQSAPLLQPFSLPVASPSPPYGTPLLQPFPPPNPSPSLASAPIHSPILSRDGVRDALLKLVENDEFIDLVYREIANRQ</sequence>
<dbReference type="GO" id="GO:0031087">
    <property type="term" value="P:deadenylation-independent decapping of nuclear-transcribed mRNA"/>
    <property type="evidence" value="ECO:0007669"/>
    <property type="project" value="TreeGrafter"/>
</dbReference>